<dbReference type="InterPro" id="IPR033900">
    <property type="entry name" value="Gram_neg_porin_domain"/>
</dbReference>
<proteinExistence type="predicted"/>
<evidence type="ECO:0000256" key="4">
    <source>
        <dbReference type="SAM" id="SignalP"/>
    </source>
</evidence>
<feature type="signal peptide" evidence="4">
    <location>
        <begin position="1"/>
        <end position="21"/>
    </location>
</feature>
<dbReference type="EMBL" id="FRFG01000076">
    <property type="protein sequence ID" value="SHO58713.1"/>
    <property type="molecule type" value="Genomic_DNA"/>
</dbReference>
<sequence>MKQYIFIVAIIAATTATSVNAAKLVEKDGFIYELNGDIQIQLQKDNGKDKHLYVNYDSLEIENKVAYEVTDDLTAFGELKFDFDDAANGDEDQNSAELKDAFIGFENSAISLSVGRQDYASDEFGIAEDYEMDSDDVAFDETDGDNVILLSFNMENVELMLSTDLQAKGEDNEGEQSFDAYVAVEIENLQLAASYQNREVEVDGATFNTYGVSALYDAGFATFAADYSEAEDTLKVYNFATTFGVTDSTKVALGFVNNKPEAEESVNEWYANVTYEFPKFDDVKLFAEISNTDADDAEMAYVAGAEIEF</sequence>
<accession>A0A1M7Z1G4</accession>
<dbReference type="Proteomes" id="UP000184600">
    <property type="component" value="Unassembled WGS sequence"/>
</dbReference>
<evidence type="ECO:0000256" key="1">
    <source>
        <dbReference type="ARBA" id="ARBA00004571"/>
    </source>
</evidence>
<dbReference type="OrthoDB" id="5622917at2"/>
<dbReference type="STRING" id="1117707.VQ7734_04485"/>
<dbReference type="PANTHER" id="PTHR34501:SF2">
    <property type="entry name" value="OUTER MEMBRANE PORIN F-RELATED"/>
    <property type="match status" value="1"/>
</dbReference>
<dbReference type="InterPro" id="IPR050298">
    <property type="entry name" value="Gram-neg_bact_OMP"/>
</dbReference>
<reference evidence="7" key="1">
    <citation type="submission" date="2016-12" db="EMBL/GenBank/DDBJ databases">
        <authorList>
            <person name="Rodrigo-Torres L."/>
            <person name="Arahal R.D."/>
            <person name="Lucena T."/>
        </authorList>
    </citation>
    <scope>NUCLEOTIDE SEQUENCE [LARGE SCALE GENOMIC DNA]</scope>
</reference>
<comment type="subcellular location">
    <subcellularLocation>
        <location evidence="1">Cell outer membrane</location>
        <topology evidence="1">Multi-pass membrane protein</topology>
    </subcellularLocation>
</comment>
<protein>
    <submittedName>
        <fullName evidence="6">Porin-like protein H</fullName>
    </submittedName>
</protein>
<name>A0A1M7Z1G4_9VIBR</name>
<dbReference type="RefSeq" id="WP_073586162.1">
    <property type="nucleotide sequence ID" value="NZ_AP024898.1"/>
</dbReference>
<dbReference type="Gene3D" id="2.40.160.10">
    <property type="entry name" value="Porin"/>
    <property type="match status" value="1"/>
</dbReference>
<evidence type="ECO:0000313" key="6">
    <source>
        <dbReference type="EMBL" id="SHO58713.1"/>
    </source>
</evidence>
<dbReference type="InterPro" id="IPR023614">
    <property type="entry name" value="Porin_dom_sf"/>
</dbReference>
<keyword evidence="2 4" id="KW-0732">Signal</keyword>
<dbReference type="Pfam" id="PF13609">
    <property type="entry name" value="Porin_4"/>
    <property type="match status" value="1"/>
</dbReference>
<keyword evidence="7" id="KW-1185">Reference proteome</keyword>
<dbReference type="SUPFAM" id="SSF56935">
    <property type="entry name" value="Porins"/>
    <property type="match status" value="1"/>
</dbReference>
<keyword evidence="3" id="KW-0472">Membrane</keyword>
<dbReference type="GO" id="GO:0015288">
    <property type="term" value="F:porin activity"/>
    <property type="evidence" value="ECO:0007669"/>
    <property type="project" value="InterPro"/>
</dbReference>
<feature type="domain" description="Porin" evidence="5">
    <location>
        <begin position="11"/>
        <end position="296"/>
    </location>
</feature>
<gene>
    <name evidence="6" type="primary">ompH_1</name>
    <name evidence="6" type="ORF">VQ7734_04485</name>
</gene>
<feature type="chain" id="PRO_5012636165" evidence="4">
    <location>
        <begin position="22"/>
        <end position="309"/>
    </location>
</feature>
<dbReference type="AlphaFoldDB" id="A0A1M7Z1G4"/>
<dbReference type="PANTHER" id="PTHR34501">
    <property type="entry name" value="PROTEIN YDDL-RELATED"/>
    <property type="match status" value="1"/>
</dbReference>
<evidence type="ECO:0000259" key="5">
    <source>
        <dbReference type="Pfam" id="PF13609"/>
    </source>
</evidence>
<evidence type="ECO:0000313" key="7">
    <source>
        <dbReference type="Proteomes" id="UP000184600"/>
    </source>
</evidence>
<evidence type="ECO:0000256" key="2">
    <source>
        <dbReference type="ARBA" id="ARBA00022729"/>
    </source>
</evidence>
<dbReference type="GO" id="GO:0009279">
    <property type="term" value="C:cell outer membrane"/>
    <property type="evidence" value="ECO:0007669"/>
    <property type="project" value="UniProtKB-SubCell"/>
</dbReference>
<evidence type="ECO:0000256" key="3">
    <source>
        <dbReference type="ARBA" id="ARBA00023136"/>
    </source>
</evidence>
<organism evidence="6 7">
    <name type="scientific">Vibrio quintilis</name>
    <dbReference type="NCBI Taxonomy" id="1117707"/>
    <lineage>
        <taxon>Bacteria</taxon>
        <taxon>Pseudomonadati</taxon>
        <taxon>Pseudomonadota</taxon>
        <taxon>Gammaproteobacteria</taxon>
        <taxon>Vibrionales</taxon>
        <taxon>Vibrionaceae</taxon>
        <taxon>Vibrio</taxon>
    </lineage>
</organism>